<dbReference type="Gene3D" id="1.20.80.10">
    <property type="match status" value="1"/>
</dbReference>
<dbReference type="GO" id="GO:0000062">
    <property type="term" value="F:fatty-acyl-CoA binding"/>
    <property type="evidence" value="ECO:0007669"/>
    <property type="project" value="InterPro"/>
</dbReference>
<feature type="transmembrane region" description="Helical" evidence="3">
    <location>
        <begin position="259"/>
        <end position="282"/>
    </location>
</feature>
<dbReference type="EMBL" id="CAJFDH010000003">
    <property type="protein sequence ID" value="CAD5214928.1"/>
    <property type="molecule type" value="Genomic_DNA"/>
</dbReference>
<dbReference type="PROSITE" id="PS51228">
    <property type="entry name" value="ACB_2"/>
    <property type="match status" value="1"/>
</dbReference>
<keyword evidence="1" id="KW-0446">Lipid-binding</keyword>
<comment type="function">
    <text evidence="2">Binds medium- and long-chain acyl-CoA esters with very high affinity and may function as an intracellular carrier of acyl-CoA esters.</text>
</comment>
<name>A0A811KHV5_9BILA</name>
<dbReference type="FunFam" id="1.20.80.10:FF:000010">
    <property type="entry name" value="Acyl-CoA-binding domain-containing protein 5"/>
    <property type="match status" value="1"/>
</dbReference>
<dbReference type="EMBL" id="CAJFCW020000003">
    <property type="protein sequence ID" value="CAG9103411.1"/>
    <property type="molecule type" value="Genomic_DNA"/>
</dbReference>
<dbReference type="InterPro" id="IPR000582">
    <property type="entry name" value="Acyl-CoA-binding_protein"/>
</dbReference>
<protein>
    <recommendedName>
        <fullName evidence="4">ACB domain-containing protein</fullName>
    </recommendedName>
</protein>
<proteinExistence type="predicted"/>
<dbReference type="PROSITE" id="PS00880">
    <property type="entry name" value="ACB_1"/>
    <property type="match status" value="1"/>
</dbReference>
<comment type="caution">
    <text evidence="5">The sequence shown here is derived from an EMBL/GenBank/DDBJ whole genome shotgun (WGS) entry which is preliminary data.</text>
</comment>
<dbReference type="PRINTS" id="PR00689">
    <property type="entry name" value="ACOABINDINGP"/>
</dbReference>
<evidence type="ECO:0000256" key="2">
    <source>
        <dbReference type="ARBA" id="ARBA00059808"/>
    </source>
</evidence>
<evidence type="ECO:0000313" key="5">
    <source>
        <dbReference type="EMBL" id="CAD5214928.1"/>
    </source>
</evidence>
<dbReference type="Proteomes" id="UP000614601">
    <property type="component" value="Unassembled WGS sequence"/>
</dbReference>
<evidence type="ECO:0000256" key="3">
    <source>
        <dbReference type="SAM" id="Phobius"/>
    </source>
</evidence>
<dbReference type="SUPFAM" id="SSF47027">
    <property type="entry name" value="Acyl-CoA binding protein"/>
    <property type="match status" value="1"/>
</dbReference>
<feature type="domain" description="ACB" evidence="4">
    <location>
        <begin position="15"/>
        <end position="104"/>
    </location>
</feature>
<dbReference type="InterPro" id="IPR035984">
    <property type="entry name" value="Acyl-CoA-binding_sf"/>
</dbReference>
<dbReference type="AlphaFoldDB" id="A0A811KHV5"/>
<dbReference type="PANTHER" id="PTHR23310:SF77">
    <property type="entry name" value="LD25952P"/>
    <property type="match status" value="1"/>
</dbReference>
<evidence type="ECO:0000313" key="6">
    <source>
        <dbReference type="Proteomes" id="UP000614601"/>
    </source>
</evidence>
<dbReference type="PANTHER" id="PTHR23310">
    <property type="entry name" value="ACYL-COA-BINDING PROTEIN, ACBP"/>
    <property type="match status" value="1"/>
</dbReference>
<dbReference type="GO" id="GO:0006631">
    <property type="term" value="P:fatty acid metabolic process"/>
    <property type="evidence" value="ECO:0007669"/>
    <property type="project" value="TreeGrafter"/>
</dbReference>
<dbReference type="Pfam" id="PF00887">
    <property type="entry name" value="ACBP"/>
    <property type="match status" value="1"/>
</dbReference>
<dbReference type="InterPro" id="IPR014352">
    <property type="entry name" value="FERM/acyl-CoA-bd_prot_sf"/>
</dbReference>
<keyword evidence="3" id="KW-1133">Transmembrane helix</keyword>
<keyword evidence="3" id="KW-0812">Transmembrane</keyword>
<dbReference type="OrthoDB" id="71307at2759"/>
<keyword evidence="3" id="KW-0472">Membrane</keyword>
<sequence>MSSIQDFEQNLTPVTEEVFKAAVELVQNMPKDGDVILSNEEKLSFYGLFKQATLGQCNTSRPNIWNVVERYKWDAWSALGCLEPEKAKSIYVNRLQNVMEKVLEKRSVHELLSDPRWTHIRPVVEPKFKILGRSIEGPGGFKDKAVPSTSSKSEEGSLMETAYSEAVTSNPGSNVVSDDEYMDAREDSPVIVTPTELRNSPLPAPEDPTSQSLTSDLVNSFQMTTKLITQQITALNAAFNHQKKVLQRLLNNLANYRVISWPLLIFLLIWPVIVQLLIKYLFRSR</sequence>
<keyword evidence="6" id="KW-1185">Reference proteome</keyword>
<evidence type="ECO:0000259" key="4">
    <source>
        <dbReference type="PROSITE" id="PS51228"/>
    </source>
</evidence>
<reference evidence="5" key="1">
    <citation type="submission" date="2020-09" db="EMBL/GenBank/DDBJ databases">
        <authorList>
            <person name="Kikuchi T."/>
        </authorList>
    </citation>
    <scope>NUCLEOTIDE SEQUENCE</scope>
    <source>
        <strain evidence="5">SH1</strain>
    </source>
</reference>
<dbReference type="GO" id="GO:0005737">
    <property type="term" value="C:cytoplasm"/>
    <property type="evidence" value="ECO:0007669"/>
    <property type="project" value="TreeGrafter"/>
</dbReference>
<organism evidence="5 6">
    <name type="scientific">Bursaphelenchus okinawaensis</name>
    <dbReference type="NCBI Taxonomy" id="465554"/>
    <lineage>
        <taxon>Eukaryota</taxon>
        <taxon>Metazoa</taxon>
        <taxon>Ecdysozoa</taxon>
        <taxon>Nematoda</taxon>
        <taxon>Chromadorea</taxon>
        <taxon>Rhabditida</taxon>
        <taxon>Tylenchina</taxon>
        <taxon>Tylenchomorpha</taxon>
        <taxon>Aphelenchoidea</taxon>
        <taxon>Aphelenchoididae</taxon>
        <taxon>Bursaphelenchus</taxon>
    </lineage>
</organism>
<gene>
    <name evidence="5" type="ORF">BOKJ2_LOCUS5838</name>
</gene>
<dbReference type="Proteomes" id="UP000783686">
    <property type="component" value="Unassembled WGS sequence"/>
</dbReference>
<evidence type="ECO:0000256" key="1">
    <source>
        <dbReference type="ARBA" id="ARBA00023121"/>
    </source>
</evidence>
<accession>A0A811KHV5</accession>
<dbReference type="GO" id="GO:0019915">
    <property type="term" value="P:lipid storage"/>
    <property type="evidence" value="ECO:0007669"/>
    <property type="project" value="UniProtKB-ARBA"/>
</dbReference>
<dbReference type="InterPro" id="IPR022408">
    <property type="entry name" value="Acyl-CoA-binding_prot_CS"/>
</dbReference>